<accession>A0A9P0GJ30</accession>
<protein>
    <submittedName>
        <fullName evidence="2">Uncharacterized protein</fullName>
    </submittedName>
</protein>
<sequence length="146" mass="16610">MSTEKSVDDAIKKLATFGDQDVFDNFGNLLAFQLKSISMEDAIKLQMYISNMVNKILLMIHQSKSVSSSRLSRPSTYNYSTNSTNYSSDDTSLNTVLYKYTNEYDSEDINNTLIYENLNPYDREDVSDNAETRDVISKALRGILNN</sequence>
<dbReference type="Proteomes" id="UP001153636">
    <property type="component" value="Chromosome 6"/>
</dbReference>
<evidence type="ECO:0000313" key="2">
    <source>
        <dbReference type="EMBL" id="CAH1111605.1"/>
    </source>
</evidence>
<organism evidence="2 3">
    <name type="scientific">Psylliodes chrysocephalus</name>
    <dbReference type="NCBI Taxonomy" id="3402493"/>
    <lineage>
        <taxon>Eukaryota</taxon>
        <taxon>Metazoa</taxon>
        <taxon>Ecdysozoa</taxon>
        <taxon>Arthropoda</taxon>
        <taxon>Hexapoda</taxon>
        <taxon>Insecta</taxon>
        <taxon>Pterygota</taxon>
        <taxon>Neoptera</taxon>
        <taxon>Endopterygota</taxon>
        <taxon>Coleoptera</taxon>
        <taxon>Polyphaga</taxon>
        <taxon>Cucujiformia</taxon>
        <taxon>Chrysomeloidea</taxon>
        <taxon>Chrysomelidae</taxon>
        <taxon>Galerucinae</taxon>
        <taxon>Alticini</taxon>
        <taxon>Psylliodes</taxon>
    </lineage>
</organism>
<dbReference type="AlphaFoldDB" id="A0A9P0GJ30"/>
<keyword evidence="3" id="KW-1185">Reference proteome</keyword>
<dbReference type="EMBL" id="OV651818">
    <property type="protein sequence ID" value="CAH1111605.1"/>
    <property type="molecule type" value="Genomic_DNA"/>
</dbReference>
<gene>
    <name evidence="2" type="ORF">PSYICH_LOCUS12180</name>
</gene>
<evidence type="ECO:0000256" key="1">
    <source>
        <dbReference type="SAM" id="MobiDB-lite"/>
    </source>
</evidence>
<dbReference type="OrthoDB" id="7991969at2759"/>
<feature type="region of interest" description="Disordered" evidence="1">
    <location>
        <begin position="69"/>
        <end position="88"/>
    </location>
</feature>
<reference evidence="2" key="1">
    <citation type="submission" date="2022-01" db="EMBL/GenBank/DDBJ databases">
        <authorList>
            <person name="King R."/>
        </authorList>
    </citation>
    <scope>NUCLEOTIDE SEQUENCE</scope>
</reference>
<name>A0A9P0GJ30_9CUCU</name>
<evidence type="ECO:0000313" key="3">
    <source>
        <dbReference type="Proteomes" id="UP001153636"/>
    </source>
</evidence>
<proteinExistence type="predicted"/>